<sequence length="66" mass="8031">MYHGEVNVSHNELATFLKTAEALKVRGLAEDEKKKVRGCWWWWWWWWSFDRIQRCLALSSQFSKVT</sequence>
<organism evidence="2 3">
    <name type="scientific">Portunus trituberculatus</name>
    <name type="common">Swimming crab</name>
    <name type="synonym">Neptunus trituberculatus</name>
    <dbReference type="NCBI Taxonomy" id="210409"/>
    <lineage>
        <taxon>Eukaryota</taxon>
        <taxon>Metazoa</taxon>
        <taxon>Ecdysozoa</taxon>
        <taxon>Arthropoda</taxon>
        <taxon>Crustacea</taxon>
        <taxon>Multicrustacea</taxon>
        <taxon>Malacostraca</taxon>
        <taxon>Eumalacostraca</taxon>
        <taxon>Eucarida</taxon>
        <taxon>Decapoda</taxon>
        <taxon>Pleocyemata</taxon>
        <taxon>Brachyura</taxon>
        <taxon>Eubrachyura</taxon>
        <taxon>Portunoidea</taxon>
        <taxon>Portunidae</taxon>
        <taxon>Portuninae</taxon>
        <taxon>Portunus</taxon>
    </lineage>
</organism>
<dbReference type="EMBL" id="VSRR010066425">
    <property type="protein sequence ID" value="MPC84783.1"/>
    <property type="molecule type" value="Genomic_DNA"/>
</dbReference>
<name>A0A5B7IQV2_PORTR</name>
<gene>
    <name evidence="2" type="primary">lolal_6</name>
    <name evidence="2" type="ORF">E2C01_079532</name>
</gene>
<keyword evidence="1" id="KW-0539">Nucleus</keyword>
<proteinExistence type="predicted"/>
<reference evidence="2 3" key="1">
    <citation type="submission" date="2019-05" db="EMBL/GenBank/DDBJ databases">
        <title>Another draft genome of Portunus trituberculatus and its Hox gene families provides insights of decapod evolution.</title>
        <authorList>
            <person name="Jeong J.-H."/>
            <person name="Song I."/>
            <person name="Kim S."/>
            <person name="Choi T."/>
            <person name="Kim D."/>
            <person name="Ryu S."/>
            <person name="Kim W."/>
        </authorList>
    </citation>
    <scope>NUCLEOTIDE SEQUENCE [LARGE SCALE GENOMIC DNA]</scope>
    <source>
        <tissue evidence="2">Muscle</tissue>
    </source>
</reference>
<evidence type="ECO:0000313" key="2">
    <source>
        <dbReference type="EMBL" id="MPC84783.1"/>
    </source>
</evidence>
<dbReference type="AlphaFoldDB" id="A0A5B7IQV2"/>
<dbReference type="InterPro" id="IPR051095">
    <property type="entry name" value="Dros_DevTransReg"/>
</dbReference>
<evidence type="ECO:0000313" key="3">
    <source>
        <dbReference type="Proteomes" id="UP000324222"/>
    </source>
</evidence>
<evidence type="ECO:0000256" key="1">
    <source>
        <dbReference type="ARBA" id="ARBA00023242"/>
    </source>
</evidence>
<dbReference type="Proteomes" id="UP000324222">
    <property type="component" value="Unassembled WGS sequence"/>
</dbReference>
<dbReference type="PANTHER" id="PTHR23110:SF111">
    <property type="entry name" value="LONGITUDINALS LACKING PROTEIN, ISOFORMS F_I_K_T"/>
    <property type="match status" value="1"/>
</dbReference>
<dbReference type="GO" id="GO:0002376">
    <property type="term" value="P:immune system process"/>
    <property type="evidence" value="ECO:0007669"/>
    <property type="project" value="UniProtKB-ARBA"/>
</dbReference>
<dbReference type="PANTHER" id="PTHR23110">
    <property type="entry name" value="BTB DOMAIN TRANSCRIPTION FACTOR"/>
    <property type="match status" value="1"/>
</dbReference>
<protein>
    <submittedName>
        <fullName evidence="2">Longitudinals lacking protein-like</fullName>
    </submittedName>
</protein>
<dbReference type="GO" id="GO:0006357">
    <property type="term" value="P:regulation of transcription by RNA polymerase II"/>
    <property type="evidence" value="ECO:0007669"/>
    <property type="project" value="TreeGrafter"/>
</dbReference>
<accession>A0A5B7IQV2</accession>
<dbReference type="GO" id="GO:0005634">
    <property type="term" value="C:nucleus"/>
    <property type="evidence" value="ECO:0007669"/>
    <property type="project" value="TreeGrafter"/>
</dbReference>
<keyword evidence="3" id="KW-1185">Reference proteome</keyword>
<comment type="caution">
    <text evidence="2">The sequence shown here is derived from an EMBL/GenBank/DDBJ whole genome shotgun (WGS) entry which is preliminary data.</text>
</comment>